<dbReference type="Pfam" id="PF11397">
    <property type="entry name" value="GlcNAc"/>
    <property type="match status" value="1"/>
</dbReference>
<dbReference type="PANTHER" id="PTHR34496">
    <property type="entry name" value="GLCNAC TRANSFERASE-RELATED"/>
    <property type="match status" value="1"/>
</dbReference>
<evidence type="ECO:0000313" key="3">
    <source>
        <dbReference type="Proteomes" id="UP000266643"/>
    </source>
</evidence>
<keyword evidence="1" id="KW-1133">Transmembrane helix</keyword>
<reference evidence="2 3" key="1">
    <citation type="submission" date="2018-08" db="EMBL/GenBank/DDBJ databases">
        <title>Aphanomyces genome sequencing and annotation.</title>
        <authorList>
            <person name="Minardi D."/>
            <person name="Oidtmann B."/>
            <person name="Van Der Giezen M."/>
            <person name="Studholme D.J."/>
        </authorList>
    </citation>
    <scope>NUCLEOTIDE SEQUENCE [LARGE SCALE GENOMIC DNA]</scope>
    <source>
        <strain evidence="2 3">D2</strain>
    </source>
</reference>
<gene>
    <name evidence="2" type="ORF">DYB30_011401</name>
</gene>
<feature type="transmembrane region" description="Helical" evidence="1">
    <location>
        <begin position="340"/>
        <end position="358"/>
    </location>
</feature>
<dbReference type="InterPro" id="IPR021067">
    <property type="entry name" value="Glycosyltransferase"/>
</dbReference>
<protein>
    <submittedName>
        <fullName evidence="2">Uncharacterized protein</fullName>
    </submittedName>
</protein>
<feature type="non-terminal residue" evidence="2">
    <location>
        <position position="1"/>
    </location>
</feature>
<keyword evidence="1" id="KW-0472">Membrane</keyword>
<accession>A0A397C656</accession>
<name>A0A397C656_APHAT</name>
<dbReference type="EMBL" id="QUTD01011174">
    <property type="protein sequence ID" value="RHY40328.1"/>
    <property type="molecule type" value="Genomic_DNA"/>
</dbReference>
<dbReference type="AlphaFoldDB" id="A0A397C656"/>
<dbReference type="Proteomes" id="UP000266643">
    <property type="component" value="Unassembled WGS sequence"/>
</dbReference>
<dbReference type="PANTHER" id="PTHR34496:SF6">
    <property type="entry name" value="GLYCOSYLTRANSFERASE 2-LIKE DOMAIN-CONTAINING PROTEIN"/>
    <property type="match status" value="1"/>
</dbReference>
<keyword evidence="1" id="KW-0812">Transmembrane</keyword>
<comment type="caution">
    <text evidence="2">The sequence shown here is derived from an EMBL/GenBank/DDBJ whole genome shotgun (WGS) entry which is preliminary data.</text>
</comment>
<organism evidence="2 3">
    <name type="scientific">Aphanomyces astaci</name>
    <name type="common">Crayfish plague agent</name>
    <dbReference type="NCBI Taxonomy" id="112090"/>
    <lineage>
        <taxon>Eukaryota</taxon>
        <taxon>Sar</taxon>
        <taxon>Stramenopiles</taxon>
        <taxon>Oomycota</taxon>
        <taxon>Saprolegniomycetes</taxon>
        <taxon>Saprolegniales</taxon>
        <taxon>Verrucalvaceae</taxon>
        <taxon>Aphanomyces</taxon>
    </lineage>
</organism>
<evidence type="ECO:0000256" key="1">
    <source>
        <dbReference type="SAM" id="Phobius"/>
    </source>
</evidence>
<evidence type="ECO:0000313" key="2">
    <source>
        <dbReference type="EMBL" id="RHY40328.1"/>
    </source>
</evidence>
<proteinExistence type="predicted"/>
<sequence length="364" mass="42857">PTLARWHQQQLIENEEFCLNIDAHSQFLPNWDVEIVNEWLRTENEMAVLTTYPMDYALMGPDLTHQSHYSSHLCKYLDRKSAFDVPIIAGMTMIDDSETPQMTPLWGGCLSFSKCHAERRAPNDKHMNWVFWGEEYLRSMQLWTRGYDLYSPSRHGHVVFHNWSNNNGKMKRFSDNVTQVMTKEQHDKEEELAYNRLRMVLTLPFDGPVDAQEIDKYHGGKVRSIEQFLKFSGISNVNSKLDEYRCEQLRWVPYAVPEIIEEFLPGYKMRPMPVVRQVDQERMQDQWSQLVNGSWRGEEKQLLVQLLAQLEAIKQPSADQAQHLREMRHQLGQLAQPHQGLWPLAFVWLGLISVWLVFNRRRTA</sequence>